<dbReference type="EMBL" id="BLPG01000002">
    <property type="protein sequence ID" value="GFJ96481.1"/>
    <property type="molecule type" value="Genomic_DNA"/>
</dbReference>
<proteinExistence type="predicted"/>
<reference evidence="1 2" key="1">
    <citation type="submission" date="2020-03" db="EMBL/GenBank/DDBJ databases">
        <title>Whole genome shotgun sequence of Phytohabitans rumicis NBRC 108638.</title>
        <authorList>
            <person name="Komaki H."/>
            <person name="Tamura T."/>
        </authorList>
    </citation>
    <scope>NUCLEOTIDE SEQUENCE [LARGE SCALE GENOMIC DNA]</scope>
    <source>
        <strain evidence="1 2">NBRC 108638</strain>
    </source>
</reference>
<gene>
    <name evidence="1" type="ORF">Prum_101230</name>
</gene>
<organism evidence="1 2">
    <name type="scientific">Phytohabitans rumicis</name>
    <dbReference type="NCBI Taxonomy" id="1076125"/>
    <lineage>
        <taxon>Bacteria</taxon>
        <taxon>Bacillati</taxon>
        <taxon>Actinomycetota</taxon>
        <taxon>Actinomycetes</taxon>
        <taxon>Micromonosporales</taxon>
        <taxon>Micromonosporaceae</taxon>
    </lineage>
</organism>
<name>A0A6V8LN82_9ACTN</name>
<comment type="caution">
    <text evidence="1">The sequence shown here is derived from an EMBL/GenBank/DDBJ whole genome shotgun (WGS) entry which is preliminary data.</text>
</comment>
<sequence length="54" mass="5786">MWLVGPDATVDERDRAVVHMVAGVRDGDLYGDRLAGVTGTEQVSGTVRPSMLVE</sequence>
<evidence type="ECO:0000313" key="1">
    <source>
        <dbReference type="EMBL" id="GFJ96481.1"/>
    </source>
</evidence>
<reference evidence="1 2" key="2">
    <citation type="submission" date="2020-03" db="EMBL/GenBank/DDBJ databases">
        <authorList>
            <person name="Ichikawa N."/>
            <person name="Kimura A."/>
            <person name="Kitahashi Y."/>
            <person name="Uohara A."/>
        </authorList>
    </citation>
    <scope>NUCLEOTIDE SEQUENCE [LARGE SCALE GENOMIC DNA]</scope>
    <source>
        <strain evidence="1 2">NBRC 108638</strain>
    </source>
</reference>
<protein>
    <submittedName>
        <fullName evidence="1">Uncharacterized protein</fullName>
    </submittedName>
</protein>
<dbReference type="AlphaFoldDB" id="A0A6V8LN82"/>
<evidence type="ECO:0000313" key="2">
    <source>
        <dbReference type="Proteomes" id="UP000482960"/>
    </source>
</evidence>
<accession>A0A6V8LN82</accession>
<keyword evidence="2" id="KW-1185">Reference proteome</keyword>
<dbReference type="Proteomes" id="UP000482960">
    <property type="component" value="Unassembled WGS sequence"/>
</dbReference>